<name>A0A835HPG9_9MAGN</name>
<reference evidence="2 3" key="1">
    <citation type="submission" date="2020-10" db="EMBL/GenBank/DDBJ databases">
        <title>The Coptis chinensis genome and diversification of protoberbering-type alkaloids.</title>
        <authorList>
            <person name="Wang B."/>
            <person name="Shu S."/>
            <person name="Song C."/>
            <person name="Liu Y."/>
        </authorList>
    </citation>
    <scope>NUCLEOTIDE SEQUENCE [LARGE SCALE GENOMIC DNA]</scope>
    <source>
        <strain evidence="2">HL-2020</strain>
        <tissue evidence="2">Leaf</tissue>
    </source>
</reference>
<organism evidence="2 3">
    <name type="scientific">Coptis chinensis</name>
    <dbReference type="NCBI Taxonomy" id="261450"/>
    <lineage>
        <taxon>Eukaryota</taxon>
        <taxon>Viridiplantae</taxon>
        <taxon>Streptophyta</taxon>
        <taxon>Embryophyta</taxon>
        <taxon>Tracheophyta</taxon>
        <taxon>Spermatophyta</taxon>
        <taxon>Magnoliopsida</taxon>
        <taxon>Ranunculales</taxon>
        <taxon>Ranunculaceae</taxon>
        <taxon>Coptidoideae</taxon>
        <taxon>Coptis</taxon>
    </lineage>
</organism>
<evidence type="ECO:0000313" key="3">
    <source>
        <dbReference type="Proteomes" id="UP000631114"/>
    </source>
</evidence>
<dbReference type="EMBL" id="JADFTS010000006">
    <property type="protein sequence ID" value="KAF9601962.1"/>
    <property type="molecule type" value="Genomic_DNA"/>
</dbReference>
<feature type="compositionally biased region" description="Low complexity" evidence="1">
    <location>
        <begin position="29"/>
        <end position="38"/>
    </location>
</feature>
<evidence type="ECO:0000313" key="2">
    <source>
        <dbReference type="EMBL" id="KAF9601962.1"/>
    </source>
</evidence>
<dbReference type="AlphaFoldDB" id="A0A835HPG9"/>
<gene>
    <name evidence="2" type="ORF">IFM89_024425</name>
</gene>
<keyword evidence="3" id="KW-1185">Reference proteome</keyword>
<protein>
    <submittedName>
        <fullName evidence="2">Uncharacterized protein</fullName>
    </submittedName>
</protein>
<evidence type="ECO:0000256" key="1">
    <source>
        <dbReference type="SAM" id="MobiDB-lite"/>
    </source>
</evidence>
<accession>A0A835HPG9</accession>
<dbReference type="Proteomes" id="UP000631114">
    <property type="component" value="Unassembled WGS sequence"/>
</dbReference>
<feature type="compositionally biased region" description="Basic and acidic residues" evidence="1">
    <location>
        <begin position="108"/>
        <end position="117"/>
    </location>
</feature>
<proteinExistence type="predicted"/>
<feature type="compositionally biased region" description="Basic and acidic residues" evidence="1">
    <location>
        <begin position="80"/>
        <end position="90"/>
    </location>
</feature>
<comment type="caution">
    <text evidence="2">The sequence shown here is derived from an EMBL/GenBank/DDBJ whole genome shotgun (WGS) entry which is preliminary data.</text>
</comment>
<feature type="region of interest" description="Disordered" evidence="1">
    <location>
        <begin position="29"/>
        <end position="117"/>
    </location>
</feature>
<dbReference type="OrthoDB" id="1937665at2759"/>
<sequence length="117" mass="13184">MKKRKITIPVPFDLLVTTPKVNNNNEELVELKSSSSSSKKGKKKCSNSKKEVSRPPLIRTSRGRVQALPSRFSDSVMIDPWKKDKEKESNNVESTSKNVGVVKKKKLREKEKGGEES</sequence>